<dbReference type="InterPro" id="IPR000731">
    <property type="entry name" value="SSD"/>
</dbReference>
<dbReference type="Proteomes" id="UP000252415">
    <property type="component" value="Unassembled WGS sequence"/>
</dbReference>
<dbReference type="RefSeq" id="WP_114382097.1">
    <property type="nucleotide sequence ID" value="NZ_QPJD01000013.1"/>
</dbReference>
<keyword evidence="3 6" id="KW-0812">Transmembrane</keyword>
<dbReference type="Gene3D" id="1.20.1640.10">
    <property type="entry name" value="Multidrug efflux transporter AcrB transmembrane domain"/>
    <property type="match status" value="2"/>
</dbReference>
<feature type="transmembrane region" description="Helical" evidence="6">
    <location>
        <begin position="367"/>
        <end position="387"/>
    </location>
</feature>
<dbReference type="InterPro" id="IPR004869">
    <property type="entry name" value="MMPL_dom"/>
</dbReference>
<dbReference type="AlphaFoldDB" id="A0A368VP66"/>
<evidence type="ECO:0000256" key="4">
    <source>
        <dbReference type="ARBA" id="ARBA00022989"/>
    </source>
</evidence>
<evidence type="ECO:0000256" key="5">
    <source>
        <dbReference type="ARBA" id="ARBA00023136"/>
    </source>
</evidence>
<accession>A0A368VP66</accession>
<name>A0A368VP66_9BACL</name>
<evidence type="ECO:0000259" key="7">
    <source>
        <dbReference type="PROSITE" id="PS50156"/>
    </source>
</evidence>
<dbReference type="PROSITE" id="PS50156">
    <property type="entry name" value="SSD"/>
    <property type="match status" value="1"/>
</dbReference>
<dbReference type="Pfam" id="PF03176">
    <property type="entry name" value="MMPL"/>
    <property type="match status" value="2"/>
</dbReference>
<keyword evidence="5 6" id="KW-0472">Membrane</keyword>
<proteinExistence type="predicted"/>
<feature type="domain" description="SSD" evidence="7">
    <location>
        <begin position="237"/>
        <end position="328"/>
    </location>
</feature>
<keyword evidence="2" id="KW-1003">Cell membrane</keyword>
<feature type="transmembrane region" description="Helical" evidence="6">
    <location>
        <begin position="179"/>
        <end position="197"/>
    </location>
</feature>
<organism evidence="8 9">
    <name type="scientific">Paenibacillus prosopidis</name>
    <dbReference type="NCBI Taxonomy" id="630520"/>
    <lineage>
        <taxon>Bacteria</taxon>
        <taxon>Bacillati</taxon>
        <taxon>Bacillota</taxon>
        <taxon>Bacilli</taxon>
        <taxon>Bacillales</taxon>
        <taxon>Paenibacillaceae</taxon>
        <taxon>Paenibacillus</taxon>
    </lineage>
</organism>
<sequence>MAKYLYRLGLWSVKNRIKVMLGGLLVVLIAAGMALSIGPAFNEASSIPGLKSQEALELLGKEFPSPQEYGGQIQMVFKAPDQEKLSSELAQQFISNNLKEVAKDKQVKSIANPYENNSLSPDGKIGYATITYNVSADEVSDESKDIVNHVVESMRDAGWKAELTGSGYVPKVTGGSTEGIGIIIAFIILSITFASFLTGILPIVTAIIGLVVGLMSVLLGSNVMDMGSSSLSMAAMLGLAVGIDYALFIVSRYRQELARGYAVNEAAAIANATAGSSVVFAGVTVIIGLAGLAVAQLPFLTGMGIAGAICVLTAVLTAITIMPALLGLLGERVGPKRQNRLFKVFSRKSKSEGNDSLWGRFVTGRPWAIVIVGVVMLSVLAIPFFHINLGMPDDAQKSTEKTERRAYDLLSEGYGEGYHSPLVILATTDGGNESAENLAKVYEWLNTLPNIGTVAPAIPGPSGKVALISVVPSTGAHDIKTKELVQMIRDQAPDIQKQNDVEVLVTGSTAVGIDISQKLNDALPKFAIVIVGLALLLLMVVFRSLLVPIKAVLGFVLSLAATLGFIVYVVQDGHMGNLFGFHAPGPILNFLPIIVVGILFGLAMDYEVFLLSRMREEYKHTGNARRAVLAGIKHSGGVVTAAGLIMVSVFLGFMLSEEAIVKSIGFALAFGILFDTFVVRMMIVPAFMTILGKSAWYLPKWLDRILPNLDIEGESVMEELENKKKAVRPMLRAVADERTTGL</sequence>
<protein>
    <submittedName>
        <fullName evidence="8">Membrane protein YdfJ</fullName>
    </submittedName>
</protein>
<feature type="transmembrane region" description="Helical" evidence="6">
    <location>
        <begin position="590"/>
        <end position="611"/>
    </location>
</feature>
<evidence type="ECO:0000256" key="6">
    <source>
        <dbReference type="SAM" id="Phobius"/>
    </source>
</evidence>
<dbReference type="PANTHER" id="PTHR33406:SF13">
    <property type="entry name" value="MEMBRANE PROTEIN YDFJ"/>
    <property type="match status" value="1"/>
</dbReference>
<feature type="transmembrane region" description="Helical" evidence="6">
    <location>
        <begin position="230"/>
        <end position="250"/>
    </location>
</feature>
<dbReference type="GO" id="GO:0005886">
    <property type="term" value="C:plasma membrane"/>
    <property type="evidence" value="ECO:0007669"/>
    <property type="project" value="UniProtKB-SubCell"/>
</dbReference>
<gene>
    <name evidence="8" type="ORF">DFP97_113193</name>
</gene>
<feature type="transmembrane region" description="Helical" evidence="6">
    <location>
        <begin position="204"/>
        <end position="224"/>
    </location>
</feature>
<feature type="transmembrane region" description="Helical" evidence="6">
    <location>
        <begin position="305"/>
        <end position="330"/>
    </location>
</feature>
<comment type="caution">
    <text evidence="8">The sequence shown here is derived from an EMBL/GenBank/DDBJ whole genome shotgun (WGS) entry which is preliminary data.</text>
</comment>
<reference evidence="8 9" key="1">
    <citation type="submission" date="2018-07" db="EMBL/GenBank/DDBJ databases">
        <title>Genomic Encyclopedia of Type Strains, Phase III (KMG-III): the genomes of soil and plant-associated and newly described type strains.</title>
        <authorList>
            <person name="Whitman W."/>
        </authorList>
    </citation>
    <scope>NUCLEOTIDE SEQUENCE [LARGE SCALE GENOMIC DNA]</scope>
    <source>
        <strain evidence="8 9">CECT 7506</strain>
    </source>
</reference>
<evidence type="ECO:0000256" key="2">
    <source>
        <dbReference type="ARBA" id="ARBA00022475"/>
    </source>
</evidence>
<evidence type="ECO:0000313" key="9">
    <source>
        <dbReference type="Proteomes" id="UP000252415"/>
    </source>
</evidence>
<feature type="transmembrane region" description="Helical" evidence="6">
    <location>
        <begin position="526"/>
        <end position="545"/>
    </location>
</feature>
<feature type="transmembrane region" description="Helical" evidence="6">
    <location>
        <begin position="667"/>
        <end position="691"/>
    </location>
</feature>
<dbReference type="OrthoDB" id="7051771at2"/>
<comment type="subcellular location">
    <subcellularLocation>
        <location evidence="1">Cell membrane</location>
        <topology evidence="1">Multi-pass membrane protein</topology>
    </subcellularLocation>
</comment>
<evidence type="ECO:0000256" key="3">
    <source>
        <dbReference type="ARBA" id="ARBA00022692"/>
    </source>
</evidence>
<dbReference type="SUPFAM" id="SSF82866">
    <property type="entry name" value="Multidrug efflux transporter AcrB transmembrane domain"/>
    <property type="match status" value="2"/>
</dbReference>
<dbReference type="PANTHER" id="PTHR33406">
    <property type="entry name" value="MEMBRANE PROTEIN MJ1562-RELATED"/>
    <property type="match status" value="1"/>
</dbReference>
<feature type="transmembrane region" description="Helical" evidence="6">
    <location>
        <begin position="552"/>
        <end position="570"/>
    </location>
</feature>
<dbReference type="InterPro" id="IPR050545">
    <property type="entry name" value="Mycobact_MmpL"/>
</dbReference>
<evidence type="ECO:0000313" key="8">
    <source>
        <dbReference type="EMBL" id="RCW43519.1"/>
    </source>
</evidence>
<keyword evidence="4 6" id="KW-1133">Transmembrane helix</keyword>
<evidence type="ECO:0000256" key="1">
    <source>
        <dbReference type="ARBA" id="ARBA00004651"/>
    </source>
</evidence>
<feature type="transmembrane region" description="Helical" evidence="6">
    <location>
        <begin position="632"/>
        <end position="655"/>
    </location>
</feature>
<feature type="transmembrane region" description="Helical" evidence="6">
    <location>
        <begin position="21"/>
        <end position="41"/>
    </location>
</feature>
<feature type="transmembrane region" description="Helical" evidence="6">
    <location>
        <begin position="278"/>
        <end position="299"/>
    </location>
</feature>
<keyword evidence="9" id="KW-1185">Reference proteome</keyword>
<dbReference type="EMBL" id="QPJD01000013">
    <property type="protein sequence ID" value="RCW43519.1"/>
    <property type="molecule type" value="Genomic_DNA"/>
</dbReference>